<protein>
    <submittedName>
        <fullName evidence="1">AMV139</fullName>
    </submittedName>
</protein>
<dbReference type="EMBL" id="AF250284">
    <property type="protein sequence ID" value="AAG02845.1"/>
    <property type="molecule type" value="Genomic_DNA"/>
</dbReference>
<dbReference type="OrthoDB" id="2209at10239"/>
<dbReference type="GeneID" id="1494729"/>
<keyword evidence="2" id="KW-1185">Reference proteome</keyword>
<proteinExistence type="predicted"/>
<organism evidence="1 2">
    <name type="scientific">Amsacta moorei entomopoxvirus</name>
    <name type="common">AmEPV</name>
    <dbReference type="NCBI Taxonomy" id="28321"/>
    <lineage>
        <taxon>Viruses</taxon>
        <taxon>Varidnaviria</taxon>
        <taxon>Bamfordvirae</taxon>
        <taxon>Nucleocytoviricota</taxon>
        <taxon>Pokkesviricetes</taxon>
        <taxon>Chitovirales</taxon>
        <taxon>Poxviridae</taxon>
        <taxon>Entomopoxvirinae</taxon>
        <taxon>Betaentomopoxvirus</taxon>
    </lineage>
</organism>
<dbReference type="KEGG" id="vg:1494729"/>
<organismHost>
    <name type="scientific">Amsacta</name>
    <dbReference type="NCBI Taxonomy" id="340055"/>
</organismHost>
<evidence type="ECO:0000313" key="1">
    <source>
        <dbReference type="EMBL" id="AAG02845.1"/>
    </source>
</evidence>
<accession>Q9EMR0</accession>
<sequence>MRNNKEKYMNHFTDFIIRNLPFRNLIDSMKENIIINNETYKIEELFKYIYYHPLDLLTIRDISNADRKDEYVKQFVNNLYLRYAYNEMDFIKNNIRYDDKVYSIINEINYFPEHTSEFLKYRLSHYESESRIRGGRVVTFSGVPDNGYGYLLSQSDPSSKYIWAIVDNYLMIDNEDKFDFYTQYIPFINYFLKLYYNNITKKYIILDPSNPEENKDVPNANLIDESLKNKYNNFTKKLSYFDISNSRYNSINDVGDFNNYLDINTNKNIIENYDVIINNIIKSIYLYNIMDTNVEDILNIIMNDTNYLLLNEIYSEYLPNSSKLYVLVGLRRIIYEKSKQNKNISNLYMLDSFVSILLYLLERYYENDITTLNESKRLIKQYYKDNLNSKNSVNLDSINIIKENINNNIINITLDEDEQSRYNLIIATNPEIIVNYASRNYFNISSNEDNTSNVYKKAMAFFINNFIENNITNENIINNLSQVYTQNTDFINITYDDLNNLKIKYINNYNINLDIKKIINDNLEIIRIYKDNVLYDTNIKMNYKSFISLLPTIYYIIFYNQPINRKIYRKAIIQEPPIEEEISTETTKRARRVRFNPFNVEETIIEPKSVFVNKSKNYLYDTLFWSGISIDDFNKFPLYIKTIILDSCLILGRQINDDGSSTCVLYHDINNNDVTKICIIPYPYTANRTMYDVFKQVSDKLRSMYSYPVNYNINNNEKHLNLSKKGNYKFMNKLAECKDIKDLIQFYVMVRDTDPGHSEISIPPNQELYLAITLLDLLGFSPTLSRRNTSIGFSYYIQTDRQVSARNLIYILSRNYPDMVKSKELSDVVINILSPILAYLRYVLNYYRTNNTTLTAGSNNAGHDCCIPIKSNPLDLLINIDTSFTDSDNILDIMNRDMFNLDNDIFRQVIQNNIYSAGSVDIVDIITDNIPQNIYMKTNIIDKMYDKIFAGESISDILDIQFDEDINDNFNYNDVNMITNDLMKKLRKLLKKTTINNLEDNAMILKSQMLSSINNVFNRYSCMEKIPTQYLINIRTLLKQYSNENIKIDEDLKNNIQTIISNIHSNTKDIIKIITTLSAGIDLVRALKRSNANVENKTINLEFLKKLCDICKDSFYKYNRNNDIVYKNLLKDVFNNDNEINNDSVFDTC</sequence>
<reference evidence="1 2" key="1">
    <citation type="journal article" date="2000" name="Virology">
        <title>Complete genomic sequence of the Amsacta moorei entomopoxvirus: analysis and comparison with other poxviruses.</title>
        <authorList>
            <person name="Bawden A.L."/>
            <person name="Glassberg K.J."/>
            <person name="Diggans J."/>
            <person name="Shaw R."/>
            <person name="Farmerie W."/>
            <person name="Moyer R.W."/>
        </authorList>
    </citation>
    <scope>NUCLEOTIDE SEQUENCE [LARGE SCALE GENOMIC DNA]</scope>
</reference>
<gene>
    <name evidence="1" type="primary">AMV139</name>
</gene>
<dbReference type="RefSeq" id="NP_064921.1">
    <property type="nucleotide sequence ID" value="NC_002520.1"/>
</dbReference>
<name>Q9EMR0_AMEPV</name>
<dbReference type="Proteomes" id="UP000000872">
    <property type="component" value="Segment"/>
</dbReference>
<evidence type="ECO:0000313" key="2">
    <source>
        <dbReference type="Proteomes" id="UP000000872"/>
    </source>
</evidence>